<evidence type="ECO:0000256" key="6">
    <source>
        <dbReference type="ARBA" id="ARBA00022827"/>
    </source>
</evidence>
<dbReference type="GO" id="GO:0005783">
    <property type="term" value="C:endoplasmic reticulum"/>
    <property type="evidence" value="ECO:0007669"/>
    <property type="project" value="TreeGrafter"/>
</dbReference>
<keyword evidence="7 9" id="KW-0560">Oxidoreductase</keyword>
<dbReference type="GeneID" id="92375003"/>
<reference evidence="11" key="1">
    <citation type="submission" date="2016-09" db="EMBL/GenBank/DDBJ databases">
        <authorList>
            <person name="Hebert L."/>
            <person name="Moumen B."/>
        </authorList>
    </citation>
    <scope>NUCLEOTIDE SEQUENCE [LARGE SCALE GENOMIC DNA]</scope>
    <source>
        <strain evidence="11">OVI</strain>
    </source>
</reference>
<comment type="caution">
    <text evidence="11">The sequence shown here is derived from an EMBL/GenBank/DDBJ whole genome shotgun (WGS) entry which is preliminary data.</text>
</comment>
<evidence type="ECO:0000256" key="3">
    <source>
        <dbReference type="ARBA" id="ARBA00008802"/>
    </source>
</evidence>
<dbReference type="InterPro" id="IPR013698">
    <property type="entry name" value="Squalene_epoxidase"/>
</dbReference>
<organism evidence="11 12">
    <name type="scientific">Trypanosoma equiperdum</name>
    <dbReference type="NCBI Taxonomy" id="5694"/>
    <lineage>
        <taxon>Eukaryota</taxon>
        <taxon>Discoba</taxon>
        <taxon>Euglenozoa</taxon>
        <taxon>Kinetoplastea</taxon>
        <taxon>Metakinetoplastina</taxon>
        <taxon>Trypanosomatida</taxon>
        <taxon>Trypanosomatidae</taxon>
        <taxon>Trypanosoma</taxon>
    </lineage>
</organism>
<dbReference type="AlphaFoldDB" id="A0A1G4IBM1"/>
<dbReference type="PRINTS" id="PR00420">
    <property type="entry name" value="RNGMNOXGNASE"/>
</dbReference>
<dbReference type="Proteomes" id="UP000195570">
    <property type="component" value="Unassembled WGS sequence"/>
</dbReference>
<dbReference type="Gene3D" id="3.50.50.60">
    <property type="entry name" value="FAD/NAD(P)-binding domain"/>
    <property type="match status" value="2"/>
</dbReference>
<accession>A0A1G4IBM1</accession>
<keyword evidence="9" id="KW-0812">Transmembrane</keyword>
<evidence type="ECO:0000256" key="5">
    <source>
        <dbReference type="ARBA" id="ARBA00022630"/>
    </source>
</evidence>
<dbReference type="PANTHER" id="PTHR10835:SF0">
    <property type="entry name" value="SQUALENE MONOOXYGENASE"/>
    <property type="match status" value="1"/>
</dbReference>
<dbReference type="GO" id="GO:0016020">
    <property type="term" value="C:membrane"/>
    <property type="evidence" value="ECO:0007669"/>
    <property type="project" value="UniProtKB-SubCell"/>
</dbReference>
<sequence>MEAAIIGSVVFLAVTVTFLFVLFDHAVSGVRLKEARLNYDYDVIIVGGSIAGPVMAKALADQNRRVLLLERSLFTKPNRIVGELLQPGGMDVLRKLGMDECAKSVGMPCHGYVVLDERGDEIRLPYAAGLQGFSFHFGDLVNNLRKYVWQNCQPAVTMLEATVTEVLVERVAPCVNRAYGVVYTTAAEYNVPESPFTGAPPSRTDSTSMSEEVQKTATAPLIIMCDGGSSKFKAMYQHYDPAANYHSHFVGLIIRNARLPQEGYGTVFFGKKGPILSYRLDSNELRVLVDYNKPALPSLVEQSRWLSEEIAPCLPSNMREDFIKAAQSTQNIRSMPIAFYPATFPSIRGYVGIGDHANQRHPLTGGGMTCAFSDAFLLAEKLLEIKEMRSSDVVEMADIEDSIQNAIVSYARGRVVHSSSINILSWALYAVFGTRLLRNACLEYFARGGECVSAPMALLAGVDHSPQRLLWHYTRVMFNGALNLATLSGPRNCRGKDTPSFGRRCINAATFFVSPFRVLEALYLLIAAACVAVPVAYSEFVSIWRLINPTGFLSSIYKTVRVAVCRSLLNGRKRKPIGL</sequence>
<dbReference type="InterPro" id="IPR040125">
    <property type="entry name" value="Squalene_monox"/>
</dbReference>
<evidence type="ECO:0000256" key="9">
    <source>
        <dbReference type="RuleBase" id="RU367121"/>
    </source>
</evidence>
<evidence type="ECO:0000259" key="10">
    <source>
        <dbReference type="Pfam" id="PF08491"/>
    </source>
</evidence>
<keyword evidence="9" id="KW-1133">Transmembrane helix</keyword>
<feature type="transmembrane region" description="Helical" evidence="9">
    <location>
        <begin position="521"/>
        <end position="547"/>
    </location>
</feature>
<proteinExistence type="inferred from homology"/>
<comment type="caution">
    <text evidence="9">Lacks conserved residue(s) required for the propagation of feature annotation.</text>
</comment>
<dbReference type="EMBL" id="CZPT02001221">
    <property type="protein sequence ID" value="SCU69497.1"/>
    <property type="molecule type" value="Genomic_DNA"/>
</dbReference>
<dbReference type="RefSeq" id="XP_067080463.1">
    <property type="nucleotide sequence ID" value="XM_067224362.1"/>
</dbReference>
<keyword evidence="12" id="KW-1185">Reference proteome</keyword>
<name>A0A1G4IBM1_TRYEQ</name>
<feature type="domain" description="Squalene epoxidase" evidence="10">
    <location>
        <begin position="219"/>
        <end position="482"/>
    </location>
</feature>
<comment type="subcellular location">
    <subcellularLocation>
        <location evidence="2">Membrane</location>
    </subcellularLocation>
</comment>
<dbReference type="GO" id="GO:0004506">
    <property type="term" value="F:squalene monooxygenase activity"/>
    <property type="evidence" value="ECO:0007669"/>
    <property type="project" value="UniProtKB-UniRule"/>
</dbReference>
<comment type="similarity">
    <text evidence="3 9">Belongs to the squalene monooxygenase family.</text>
</comment>
<dbReference type="InterPro" id="IPR036188">
    <property type="entry name" value="FAD/NAD-bd_sf"/>
</dbReference>
<dbReference type="VEuPathDB" id="TriTrypDB:TEOVI_000106300"/>
<keyword evidence="6 9" id="KW-0274">FAD</keyword>
<dbReference type="GO" id="GO:0016126">
    <property type="term" value="P:sterol biosynthetic process"/>
    <property type="evidence" value="ECO:0007669"/>
    <property type="project" value="UniProtKB-UniRule"/>
</dbReference>
<evidence type="ECO:0000313" key="12">
    <source>
        <dbReference type="Proteomes" id="UP000195570"/>
    </source>
</evidence>
<evidence type="ECO:0000256" key="8">
    <source>
        <dbReference type="ARBA" id="ARBA00023136"/>
    </source>
</evidence>
<dbReference type="SUPFAM" id="SSF51905">
    <property type="entry name" value="FAD/NAD(P)-binding domain"/>
    <property type="match status" value="1"/>
</dbReference>
<dbReference type="UniPathway" id="UPA00767">
    <property type="reaction ID" value="UER00752"/>
</dbReference>
<keyword evidence="8 9" id="KW-0472">Membrane</keyword>
<comment type="cofactor">
    <cofactor evidence="1 9">
        <name>FAD</name>
        <dbReference type="ChEBI" id="CHEBI:57692"/>
    </cofactor>
</comment>
<evidence type="ECO:0000256" key="2">
    <source>
        <dbReference type="ARBA" id="ARBA00004370"/>
    </source>
</evidence>
<dbReference type="Pfam" id="PF08491">
    <property type="entry name" value="SE"/>
    <property type="match status" value="1"/>
</dbReference>
<gene>
    <name evidence="11" type="ORF">TEOVI_000106300</name>
</gene>
<comment type="function">
    <text evidence="9">Catalyzes the stereospecific oxidation of squalene to (S)-2,3-epoxysqualene, and is considered to be a rate-limiting enzyme in steroid biosynthesis.</text>
</comment>
<dbReference type="PANTHER" id="PTHR10835">
    <property type="entry name" value="SQUALENE MONOOXYGENASE"/>
    <property type="match status" value="1"/>
</dbReference>
<protein>
    <recommendedName>
        <fullName evidence="4 9">Squalene monooxygenase</fullName>
        <ecNumber evidence="4 9">1.14.14.17</ecNumber>
    </recommendedName>
</protein>
<evidence type="ECO:0000256" key="4">
    <source>
        <dbReference type="ARBA" id="ARBA00012312"/>
    </source>
</evidence>
<evidence type="ECO:0000313" key="11">
    <source>
        <dbReference type="EMBL" id="SCU69497.1"/>
    </source>
</evidence>
<comment type="catalytic activity">
    <reaction evidence="9">
        <text>squalene + reduced [NADPH--hemoprotein reductase] + O2 = (S)-2,3-epoxysqualene + oxidized [NADPH--hemoprotein reductase] + H2O + H(+)</text>
        <dbReference type="Rhea" id="RHEA:25282"/>
        <dbReference type="Rhea" id="RHEA-COMP:11964"/>
        <dbReference type="Rhea" id="RHEA-COMP:11965"/>
        <dbReference type="ChEBI" id="CHEBI:15377"/>
        <dbReference type="ChEBI" id="CHEBI:15378"/>
        <dbReference type="ChEBI" id="CHEBI:15379"/>
        <dbReference type="ChEBI" id="CHEBI:15440"/>
        <dbReference type="ChEBI" id="CHEBI:15441"/>
        <dbReference type="ChEBI" id="CHEBI:57618"/>
        <dbReference type="ChEBI" id="CHEBI:58210"/>
        <dbReference type="EC" id="1.14.14.17"/>
    </reaction>
</comment>
<keyword evidence="5 9" id="KW-0285">Flavoprotein</keyword>
<evidence type="ECO:0000256" key="1">
    <source>
        <dbReference type="ARBA" id="ARBA00001974"/>
    </source>
</evidence>
<keyword evidence="11" id="KW-0503">Monooxygenase</keyword>
<dbReference type="EC" id="1.14.14.17" evidence="4 9"/>
<dbReference type="GO" id="GO:0050660">
    <property type="term" value="F:flavin adenine dinucleotide binding"/>
    <property type="evidence" value="ECO:0007669"/>
    <property type="project" value="UniProtKB-UniRule"/>
</dbReference>
<evidence type="ECO:0000256" key="7">
    <source>
        <dbReference type="ARBA" id="ARBA00023002"/>
    </source>
</evidence>